<dbReference type="PANTHER" id="PTHR11210">
    <property type="entry name" value="RING BOX"/>
    <property type="match status" value="1"/>
</dbReference>
<dbReference type="GO" id="GO:0051301">
    <property type="term" value="P:cell division"/>
    <property type="evidence" value="ECO:0007669"/>
    <property type="project" value="UniProtKB-KW"/>
</dbReference>
<keyword evidence="3" id="KW-0479">Metal-binding</keyword>
<keyword evidence="8" id="KW-0131">Cell cycle</keyword>
<dbReference type="GO" id="GO:0061630">
    <property type="term" value="F:ubiquitin protein ligase activity"/>
    <property type="evidence" value="ECO:0007669"/>
    <property type="project" value="InterPro"/>
</dbReference>
<dbReference type="AlphaFoldDB" id="A0A137PA90"/>
<evidence type="ECO:0000256" key="5">
    <source>
        <dbReference type="ARBA" id="ARBA00022776"/>
    </source>
</evidence>
<keyword evidence="6" id="KW-0833">Ubl conjugation pathway</keyword>
<dbReference type="GO" id="GO:0031145">
    <property type="term" value="P:anaphase-promoting complex-dependent catabolic process"/>
    <property type="evidence" value="ECO:0007669"/>
    <property type="project" value="InterPro"/>
</dbReference>
<dbReference type="STRING" id="796925.A0A137PA90"/>
<evidence type="ECO:0000256" key="8">
    <source>
        <dbReference type="ARBA" id="ARBA00023306"/>
    </source>
</evidence>
<name>A0A137PA90_CONC2</name>
<dbReference type="InterPro" id="IPR013083">
    <property type="entry name" value="Znf_RING/FYVE/PHD"/>
</dbReference>
<evidence type="ECO:0000256" key="2">
    <source>
        <dbReference type="ARBA" id="ARBA00022618"/>
    </source>
</evidence>
<evidence type="ECO:0000256" key="7">
    <source>
        <dbReference type="ARBA" id="ARBA00022833"/>
    </source>
</evidence>
<sequence length="93" mass="10498">MKIKIKSVQGVCEWKWKLDGNLYSSEDDRICGICNFNFDLACPNCEAPGVNCGLLEGKCGHVFHHHCIDKWLTSDVGKGKCPLDRIEWENATQ</sequence>
<dbReference type="OMA" id="KIPCHEL"/>
<evidence type="ECO:0000256" key="9">
    <source>
        <dbReference type="PROSITE-ProRule" id="PRU00175"/>
    </source>
</evidence>
<organism evidence="11 12">
    <name type="scientific">Conidiobolus coronatus (strain ATCC 28846 / CBS 209.66 / NRRL 28638)</name>
    <name type="common">Delacroixia coronata</name>
    <dbReference type="NCBI Taxonomy" id="796925"/>
    <lineage>
        <taxon>Eukaryota</taxon>
        <taxon>Fungi</taxon>
        <taxon>Fungi incertae sedis</taxon>
        <taxon>Zoopagomycota</taxon>
        <taxon>Entomophthoromycotina</taxon>
        <taxon>Entomophthoromycetes</taxon>
        <taxon>Entomophthorales</taxon>
        <taxon>Ancylistaceae</taxon>
        <taxon>Conidiobolus</taxon>
    </lineage>
</organism>
<dbReference type="Gene3D" id="3.30.40.10">
    <property type="entry name" value="Zinc/RING finger domain, C3HC4 (zinc finger)"/>
    <property type="match status" value="1"/>
</dbReference>
<dbReference type="Pfam" id="PF12861">
    <property type="entry name" value="zf-ANAPC11"/>
    <property type="match status" value="1"/>
</dbReference>
<dbReference type="Proteomes" id="UP000070444">
    <property type="component" value="Unassembled WGS sequence"/>
</dbReference>
<accession>A0A137PA90</accession>
<dbReference type="PROSITE" id="PS50089">
    <property type="entry name" value="ZF_RING_2"/>
    <property type="match status" value="1"/>
</dbReference>
<evidence type="ECO:0000256" key="6">
    <source>
        <dbReference type="ARBA" id="ARBA00022786"/>
    </source>
</evidence>
<evidence type="ECO:0000256" key="1">
    <source>
        <dbReference type="ARBA" id="ARBA00013928"/>
    </source>
</evidence>
<dbReference type="InterPro" id="IPR051031">
    <property type="entry name" value="RING-box_E3_Ubiquitin_Ligase"/>
</dbReference>
<keyword evidence="7" id="KW-0862">Zinc</keyword>
<proteinExistence type="predicted"/>
<keyword evidence="2" id="KW-0132">Cell division</keyword>
<evidence type="ECO:0000259" key="10">
    <source>
        <dbReference type="PROSITE" id="PS50089"/>
    </source>
</evidence>
<keyword evidence="12" id="KW-1185">Reference proteome</keyword>
<evidence type="ECO:0000256" key="3">
    <source>
        <dbReference type="ARBA" id="ARBA00022723"/>
    </source>
</evidence>
<dbReference type="InterPro" id="IPR001841">
    <property type="entry name" value="Znf_RING"/>
</dbReference>
<dbReference type="OrthoDB" id="1681166at2759"/>
<reference evidence="11 12" key="1">
    <citation type="journal article" date="2015" name="Genome Biol. Evol.">
        <title>Phylogenomic analyses indicate that early fungi evolved digesting cell walls of algal ancestors of land plants.</title>
        <authorList>
            <person name="Chang Y."/>
            <person name="Wang S."/>
            <person name="Sekimoto S."/>
            <person name="Aerts A.L."/>
            <person name="Choi C."/>
            <person name="Clum A."/>
            <person name="LaButti K.M."/>
            <person name="Lindquist E.A."/>
            <person name="Yee Ngan C."/>
            <person name="Ohm R.A."/>
            <person name="Salamov A.A."/>
            <person name="Grigoriev I.V."/>
            <person name="Spatafora J.W."/>
            <person name="Berbee M.L."/>
        </authorList>
    </citation>
    <scope>NUCLEOTIDE SEQUENCE [LARGE SCALE GENOMIC DNA]</scope>
    <source>
        <strain evidence="11 12">NRRL 28638</strain>
    </source>
</reference>
<feature type="domain" description="RING-type" evidence="10">
    <location>
        <begin position="42"/>
        <end position="85"/>
    </location>
</feature>
<dbReference type="EMBL" id="KQ964466">
    <property type="protein sequence ID" value="KXN71841.1"/>
    <property type="molecule type" value="Genomic_DNA"/>
</dbReference>
<dbReference type="InterPro" id="IPR024991">
    <property type="entry name" value="RING-H2_APC11"/>
</dbReference>
<dbReference type="SUPFAM" id="SSF57850">
    <property type="entry name" value="RING/U-box"/>
    <property type="match status" value="1"/>
</dbReference>
<protein>
    <recommendedName>
        <fullName evidence="1">Anaphase-promoting complex subunit 11</fullName>
    </recommendedName>
</protein>
<gene>
    <name evidence="11" type="ORF">CONCODRAFT_78143</name>
</gene>
<dbReference type="GO" id="GO:0005680">
    <property type="term" value="C:anaphase-promoting complex"/>
    <property type="evidence" value="ECO:0007669"/>
    <property type="project" value="EnsemblFungi"/>
</dbReference>
<evidence type="ECO:0000256" key="4">
    <source>
        <dbReference type="ARBA" id="ARBA00022771"/>
    </source>
</evidence>
<keyword evidence="4 9" id="KW-0863">Zinc-finger</keyword>
<evidence type="ECO:0000313" key="11">
    <source>
        <dbReference type="EMBL" id="KXN71841.1"/>
    </source>
</evidence>
<dbReference type="GO" id="GO:0008270">
    <property type="term" value="F:zinc ion binding"/>
    <property type="evidence" value="ECO:0007669"/>
    <property type="project" value="UniProtKB-KW"/>
</dbReference>
<dbReference type="GO" id="GO:0097602">
    <property type="term" value="F:cullin family protein binding"/>
    <property type="evidence" value="ECO:0007669"/>
    <property type="project" value="InterPro"/>
</dbReference>
<keyword evidence="5" id="KW-0498">Mitosis</keyword>
<evidence type="ECO:0000313" key="12">
    <source>
        <dbReference type="Proteomes" id="UP000070444"/>
    </source>
</evidence>